<protein>
    <submittedName>
        <fullName evidence="2">Uncharacterized protein</fullName>
    </submittedName>
</protein>
<keyword evidence="1" id="KW-0812">Transmembrane</keyword>
<dbReference type="Proteomes" id="UP000248783">
    <property type="component" value="Unassembled WGS sequence"/>
</dbReference>
<accession>A0A2W5WUF7</accession>
<dbReference type="AlphaFoldDB" id="A0A2W5WUF7"/>
<evidence type="ECO:0000256" key="1">
    <source>
        <dbReference type="SAM" id="Phobius"/>
    </source>
</evidence>
<sequence>MMRGWSRDSERGAGTLENLGIASIAVLLVGAVVLGITVFPGRVSTVFCQLAQLVGGGSAASCEETAGTAAPPTLPTDEDFRPPACMLSQTSSQYSAAVKVWFVQFGQDSGFIVQQFAAEDGGEDGPVQVTLTDGASIGANGAVSSSTFDAGKLGNGDNAGLEVSLGADLKFAYGSTWQFDNPQQWQDMERQLNEYLVEQEAMKHSPYYAIQFLWKDPKQPPKDPSISMSSVGLELAASAAFGLREPTGALDADGNPEFFDPNVGVDGEIKLGTNVILQTDHDKKERTWTFELKGSGSASGSFVAGEAQAQGELTGAMSVTRGENGELTQISLQHIHEGGFSGSLGNDSFDTVSGEAGHTETSSSVVTTTLDVTDQNRATVEAWLSSRQSQTAAMTLPFSAMIPDKPSDDPFEQLMYEQAKVSSINYHNVKDAWEFELAVKKGWELGFNIGGEEATATAVDAEFLGAPGTDGTRSLLPDDMCVVSQ</sequence>
<name>A0A2W5WUF7_9MICO</name>
<gene>
    <name evidence="2" type="ORF">DNL40_14745</name>
</gene>
<reference evidence="2 3" key="1">
    <citation type="submission" date="2018-06" db="EMBL/GenBank/DDBJ databases">
        <title>Whole genome sequencing of a novel hydrocarbon degrading bacterial strain, PW21 isolated from oil contaminated produced water sample.</title>
        <authorList>
            <person name="Nagkirti P."/>
            <person name="Shaikh A."/>
            <person name="Gowdaman V."/>
            <person name="Engineer A.E."/>
            <person name="Dagar S."/>
            <person name="Dhakephalkar P.K."/>
        </authorList>
    </citation>
    <scope>NUCLEOTIDE SEQUENCE [LARGE SCALE GENOMIC DNA]</scope>
    <source>
        <strain evidence="2 3">PW21</strain>
    </source>
</reference>
<dbReference type="EMBL" id="QKWH01000015">
    <property type="protein sequence ID" value="PZR51866.1"/>
    <property type="molecule type" value="Genomic_DNA"/>
</dbReference>
<evidence type="ECO:0000313" key="3">
    <source>
        <dbReference type="Proteomes" id="UP000248783"/>
    </source>
</evidence>
<feature type="transmembrane region" description="Helical" evidence="1">
    <location>
        <begin position="21"/>
        <end position="39"/>
    </location>
</feature>
<proteinExistence type="predicted"/>
<organism evidence="2 3">
    <name type="scientific">Xylanimonas oleitrophica</name>
    <dbReference type="NCBI Taxonomy" id="2607479"/>
    <lineage>
        <taxon>Bacteria</taxon>
        <taxon>Bacillati</taxon>
        <taxon>Actinomycetota</taxon>
        <taxon>Actinomycetes</taxon>
        <taxon>Micrococcales</taxon>
        <taxon>Promicromonosporaceae</taxon>
        <taxon>Xylanimonas</taxon>
    </lineage>
</organism>
<keyword evidence="1" id="KW-1133">Transmembrane helix</keyword>
<comment type="caution">
    <text evidence="2">The sequence shown here is derived from an EMBL/GenBank/DDBJ whole genome shotgun (WGS) entry which is preliminary data.</text>
</comment>
<keyword evidence="3" id="KW-1185">Reference proteome</keyword>
<keyword evidence="1" id="KW-0472">Membrane</keyword>
<evidence type="ECO:0000313" key="2">
    <source>
        <dbReference type="EMBL" id="PZR51866.1"/>
    </source>
</evidence>